<evidence type="ECO:0000256" key="1">
    <source>
        <dbReference type="SAM" id="MobiDB-lite"/>
    </source>
</evidence>
<dbReference type="AlphaFoldDB" id="A0A6V7PDP2"/>
<feature type="region of interest" description="Disordered" evidence="1">
    <location>
        <begin position="25"/>
        <end position="64"/>
    </location>
</feature>
<protein>
    <submittedName>
        <fullName evidence="2">Uncharacterized protein</fullName>
    </submittedName>
</protein>
<evidence type="ECO:0000313" key="2">
    <source>
        <dbReference type="EMBL" id="CAD1828961.1"/>
    </source>
</evidence>
<dbReference type="EMBL" id="LR862147">
    <property type="protein sequence ID" value="CAD1828961.1"/>
    <property type="molecule type" value="Genomic_DNA"/>
</dbReference>
<name>A0A6V7PDP2_ANACO</name>
<gene>
    <name evidence="2" type="ORF">CB5_LOCUS12172</name>
</gene>
<sequence length="138" mass="15495">MLGAIRCVFDTTSLFVPSLLASPTSSPAKKNPTHSPPLHHLVSLLSAPPPSPTSPKSMAISSPRPRQDNLLLGKLVHGALPSRFRRLRLLHLQAPRRPRYRWISSLLEQDFEVLCDISRHLRMAGYVPNICRVPFDFE</sequence>
<accession>A0A6V7PDP2</accession>
<reference evidence="2" key="1">
    <citation type="submission" date="2020-07" db="EMBL/GenBank/DDBJ databases">
        <authorList>
            <person name="Lin J."/>
        </authorList>
    </citation>
    <scope>NUCLEOTIDE SEQUENCE</scope>
</reference>
<feature type="compositionally biased region" description="Low complexity" evidence="1">
    <location>
        <begin position="36"/>
        <end position="46"/>
    </location>
</feature>
<proteinExistence type="predicted"/>
<organism evidence="2">
    <name type="scientific">Ananas comosus var. bracteatus</name>
    <name type="common">red pineapple</name>
    <dbReference type="NCBI Taxonomy" id="296719"/>
    <lineage>
        <taxon>Eukaryota</taxon>
        <taxon>Viridiplantae</taxon>
        <taxon>Streptophyta</taxon>
        <taxon>Embryophyta</taxon>
        <taxon>Tracheophyta</taxon>
        <taxon>Spermatophyta</taxon>
        <taxon>Magnoliopsida</taxon>
        <taxon>Liliopsida</taxon>
        <taxon>Poales</taxon>
        <taxon>Bromeliaceae</taxon>
        <taxon>Bromelioideae</taxon>
        <taxon>Ananas</taxon>
    </lineage>
</organism>